<accession>Q2QXV2</accession>
<dbReference type="EMBL" id="DP000011">
    <property type="protein sequence ID" value="ABA96438.1"/>
    <property type="molecule type" value="Genomic_DNA"/>
</dbReference>
<name>Q2QXV2_ORYSJ</name>
<dbReference type="AlphaFoldDB" id="Q2QXV2"/>
<proteinExistence type="predicted"/>
<reference evidence="1" key="1">
    <citation type="journal article" date="2005" name="BMC Biol.">
        <title>The sequence of rice chromosomes 11 and 12, rich in disease resistance genes and recent gene duplications.</title>
        <authorList>
            <consortium name="The rice chromosomes 11 and 12 sequencing consortia"/>
        </authorList>
    </citation>
    <scope>NUCLEOTIDE SEQUENCE [LARGE SCALE GENOMIC DNA]</scope>
</reference>
<reference evidence="1" key="2">
    <citation type="submission" date="2005-04" db="EMBL/GenBank/DDBJ databases">
        <authorList>
            <person name="Buell C.R."/>
            <person name="Wing R.A."/>
            <person name="McCombie W.A."/>
            <person name="Ouyang S."/>
        </authorList>
    </citation>
    <scope>NUCLEOTIDE SEQUENCE</scope>
</reference>
<reference evidence="1" key="3">
    <citation type="submission" date="2006-01" db="EMBL/GenBank/DDBJ databases">
        <authorList>
            <person name="Buell R."/>
        </authorList>
    </citation>
    <scope>NUCLEOTIDE SEQUENCE</scope>
</reference>
<evidence type="ECO:0000313" key="1">
    <source>
        <dbReference type="EMBL" id="ABA96438.1"/>
    </source>
</evidence>
<sequence>MAYASLTLSGGMLVTTTQARSKGSEADLVAAARRFFIFSVTSILHGIKIKSTRHKLGDALYPVLRLRGEIHPRARLVGGKIDLFLVYNGIYRSVVNIAIEKTPERTIRQNGIIVECDPTYAYIVADARAFEGNIAADKITVDFPGEQCIKPLPKHCNITNGLVGIYCCPGDEKFNTDLFKRVEMCNQPLQMSEAVTLNGHEFSHNCAVSVSAEFGTPVINKNGELVGMNCSLSYHLTARNISALVGTIRDIQNTLRNRV</sequence>
<protein>
    <submittedName>
        <fullName evidence="1">Expressed protein</fullName>
    </submittedName>
</protein>
<organism evidence="1">
    <name type="scientific">Oryza sativa subsp. japonica</name>
    <name type="common">Rice</name>
    <dbReference type="NCBI Taxonomy" id="39947"/>
    <lineage>
        <taxon>Eukaryota</taxon>
        <taxon>Viridiplantae</taxon>
        <taxon>Streptophyta</taxon>
        <taxon>Embryophyta</taxon>
        <taxon>Tracheophyta</taxon>
        <taxon>Spermatophyta</taxon>
        <taxon>Magnoliopsida</taxon>
        <taxon>Liliopsida</taxon>
        <taxon>Poales</taxon>
        <taxon>Poaceae</taxon>
        <taxon>BOP clade</taxon>
        <taxon>Oryzoideae</taxon>
        <taxon>Oryzeae</taxon>
        <taxon>Oryzinae</taxon>
        <taxon>Oryza</taxon>
        <taxon>Oryza sativa</taxon>
    </lineage>
</organism>
<gene>
    <name evidence="1" type="ordered locus">LOC_Os12g04790</name>
</gene>